<comment type="caution">
    <text evidence="3">The sequence shown here is derived from an EMBL/GenBank/DDBJ whole genome shotgun (WGS) entry which is preliminary data.</text>
</comment>
<dbReference type="AlphaFoldDB" id="A0A369W743"/>
<gene>
    <name evidence="3" type="ORF">DVH29_00765</name>
</gene>
<keyword evidence="2" id="KW-0732">Signal</keyword>
<evidence type="ECO:0000313" key="4">
    <source>
        <dbReference type="Proteomes" id="UP000253759"/>
    </source>
</evidence>
<protein>
    <submittedName>
        <fullName evidence="3">Uncharacterized protein</fullName>
    </submittedName>
</protein>
<dbReference type="EMBL" id="QQNH01000001">
    <property type="protein sequence ID" value="RDE10516.1"/>
    <property type="molecule type" value="Genomic_DNA"/>
</dbReference>
<feature type="signal peptide" evidence="2">
    <location>
        <begin position="1"/>
        <end position="21"/>
    </location>
</feature>
<name>A0A369W743_9HYPH</name>
<sequence length="216" mass="23323">MSGLGMMLTAAILLTAAPLAAQETRFPATLDEAYTGRFTIELFPAEGGGRIHRDWGDAEILFVSGEDGTVEFITRGEDDEGSGFEVSVTLTGDDDGIWRSLAGDGIARIDAAGRVLSASHSDGFDLFWSGEIGMEKGSLTFRRIPTASAPAEERDITAIFSIEVQRPRPEPKPEPDAETEASGGDGGCERIEWRLVNRWDPWGGGLSLEREPFCVN</sequence>
<feature type="region of interest" description="Disordered" evidence="1">
    <location>
        <begin position="163"/>
        <end position="187"/>
    </location>
</feature>
<feature type="compositionally biased region" description="Basic and acidic residues" evidence="1">
    <location>
        <begin position="165"/>
        <end position="175"/>
    </location>
</feature>
<feature type="chain" id="PRO_5016819728" evidence="2">
    <location>
        <begin position="22"/>
        <end position="216"/>
    </location>
</feature>
<accession>A0A369W743</accession>
<evidence type="ECO:0000256" key="1">
    <source>
        <dbReference type="SAM" id="MobiDB-lite"/>
    </source>
</evidence>
<dbReference type="Proteomes" id="UP000253759">
    <property type="component" value="Unassembled WGS sequence"/>
</dbReference>
<proteinExistence type="predicted"/>
<reference evidence="4" key="1">
    <citation type="submission" date="2018-07" db="EMBL/GenBank/DDBJ databases">
        <authorList>
            <person name="Liu B.-T."/>
            <person name="Du Z."/>
        </authorList>
    </citation>
    <scope>NUCLEOTIDE SEQUENCE [LARGE SCALE GENOMIC DNA]</scope>
    <source>
        <strain evidence="4">XYN52</strain>
    </source>
</reference>
<evidence type="ECO:0000256" key="2">
    <source>
        <dbReference type="SAM" id="SignalP"/>
    </source>
</evidence>
<organism evidence="3 4">
    <name type="scientific">Pelagibacterium lacus</name>
    <dbReference type="NCBI Taxonomy" id="2282655"/>
    <lineage>
        <taxon>Bacteria</taxon>
        <taxon>Pseudomonadati</taxon>
        <taxon>Pseudomonadota</taxon>
        <taxon>Alphaproteobacteria</taxon>
        <taxon>Hyphomicrobiales</taxon>
        <taxon>Devosiaceae</taxon>
        <taxon>Pelagibacterium</taxon>
    </lineage>
</organism>
<evidence type="ECO:0000313" key="3">
    <source>
        <dbReference type="EMBL" id="RDE10516.1"/>
    </source>
</evidence>
<keyword evidence="4" id="KW-1185">Reference proteome</keyword>